<keyword evidence="4" id="KW-1185">Reference proteome</keyword>
<proteinExistence type="predicted"/>
<evidence type="ECO:0000259" key="2">
    <source>
        <dbReference type="Pfam" id="PF07883"/>
    </source>
</evidence>
<dbReference type="Proteomes" id="UP000501812">
    <property type="component" value="Chromosome"/>
</dbReference>
<dbReference type="Gene3D" id="2.60.120.10">
    <property type="entry name" value="Jelly Rolls"/>
    <property type="match status" value="1"/>
</dbReference>
<dbReference type="InterPro" id="IPR013096">
    <property type="entry name" value="Cupin_2"/>
</dbReference>
<dbReference type="InterPro" id="IPR011051">
    <property type="entry name" value="RmlC_Cupin_sf"/>
</dbReference>
<dbReference type="PANTHER" id="PTHR38599:SF1">
    <property type="entry name" value="CUPIN DOMAIN PROTEIN (AFU_ORTHOLOGUE AFUA_3G13620)"/>
    <property type="match status" value="1"/>
</dbReference>
<protein>
    <submittedName>
        <fullName evidence="3">Cupin domain-containing protein</fullName>
    </submittedName>
</protein>
<dbReference type="SUPFAM" id="SSF51182">
    <property type="entry name" value="RmlC-like cupins"/>
    <property type="match status" value="1"/>
</dbReference>
<evidence type="ECO:0000313" key="3">
    <source>
        <dbReference type="EMBL" id="QJE98669.1"/>
    </source>
</evidence>
<dbReference type="EMBL" id="CP051774">
    <property type="protein sequence ID" value="QJE98669.1"/>
    <property type="molecule type" value="Genomic_DNA"/>
</dbReference>
<dbReference type="KEGG" id="luo:HHL09_23755"/>
<accession>A0A858RQP1</accession>
<dbReference type="PANTHER" id="PTHR38599">
    <property type="entry name" value="CUPIN DOMAIN PROTEIN (AFU_ORTHOLOGUE AFUA_3G13620)"/>
    <property type="match status" value="1"/>
</dbReference>
<feature type="chain" id="PRO_5033001226" evidence="1">
    <location>
        <begin position="24"/>
        <end position="139"/>
    </location>
</feature>
<feature type="domain" description="Cupin type-2" evidence="2">
    <location>
        <begin position="51"/>
        <end position="111"/>
    </location>
</feature>
<feature type="signal peptide" evidence="1">
    <location>
        <begin position="1"/>
        <end position="23"/>
    </location>
</feature>
<sequence length="139" mass="14859">MKTTLTVLISALSLALYSAPVSAEEEPVAITEIFKRDHPDQADKDILVKRIVLQPGASAPPHVHPGMVTGYVQSGSLEFQLKDGPLLKLKAGDTFFEPAGSHHILAKSTETEKETIIIAFVINPKGAPLSTPLDGNGKH</sequence>
<keyword evidence="1" id="KW-0732">Signal</keyword>
<gene>
    <name evidence="3" type="ORF">HHL09_23755</name>
</gene>
<dbReference type="AlphaFoldDB" id="A0A858RQP1"/>
<dbReference type="InterPro" id="IPR014710">
    <property type="entry name" value="RmlC-like_jellyroll"/>
</dbReference>
<dbReference type="Pfam" id="PF07883">
    <property type="entry name" value="Cupin_2"/>
    <property type="match status" value="1"/>
</dbReference>
<reference evidence="3 4" key="1">
    <citation type="submission" date="2020-04" db="EMBL/GenBank/DDBJ databases">
        <title>Luteolibacter sp. G-1-1-1 isolated from soil.</title>
        <authorList>
            <person name="Dahal R.H."/>
        </authorList>
    </citation>
    <scope>NUCLEOTIDE SEQUENCE [LARGE SCALE GENOMIC DNA]</scope>
    <source>
        <strain evidence="3 4">G-1-1-1</strain>
    </source>
</reference>
<dbReference type="RefSeq" id="WP_169457156.1">
    <property type="nucleotide sequence ID" value="NZ_CP051774.1"/>
</dbReference>
<evidence type="ECO:0000313" key="4">
    <source>
        <dbReference type="Proteomes" id="UP000501812"/>
    </source>
</evidence>
<evidence type="ECO:0000256" key="1">
    <source>
        <dbReference type="SAM" id="SignalP"/>
    </source>
</evidence>
<organism evidence="3 4">
    <name type="scientific">Luteolibacter luteus</name>
    <dbReference type="NCBI Taxonomy" id="2728835"/>
    <lineage>
        <taxon>Bacteria</taxon>
        <taxon>Pseudomonadati</taxon>
        <taxon>Verrucomicrobiota</taxon>
        <taxon>Verrucomicrobiia</taxon>
        <taxon>Verrucomicrobiales</taxon>
        <taxon>Verrucomicrobiaceae</taxon>
        <taxon>Luteolibacter</taxon>
    </lineage>
</organism>
<name>A0A858RQP1_9BACT</name>